<feature type="transmembrane region" description="Helical" evidence="1">
    <location>
        <begin position="703"/>
        <end position="725"/>
    </location>
</feature>
<comment type="caution">
    <text evidence="2">The sequence shown here is derived from an EMBL/GenBank/DDBJ whole genome shotgun (WGS) entry which is preliminary data.</text>
</comment>
<feature type="transmembrane region" description="Helical" evidence="1">
    <location>
        <begin position="671"/>
        <end position="691"/>
    </location>
</feature>
<keyword evidence="3" id="KW-1185">Reference proteome</keyword>
<accession>A0A2U3AFK3</accession>
<feature type="transmembrane region" description="Helical" evidence="1">
    <location>
        <begin position="327"/>
        <end position="348"/>
    </location>
</feature>
<evidence type="ECO:0000313" key="3">
    <source>
        <dbReference type="Proteomes" id="UP000245938"/>
    </source>
</evidence>
<sequence length="742" mass="85518">MIKVSWQLVYSQKKWFSLLLFICMMTIITITLFQIIAATTEKYTIEKAQFRYGDFTGLLVNTDEEVSVLRNSLLTVGEYGIEDAVKIDHNIVQIGFFDETAFQMANFQLLKGHLPNKSHEVVIEEAYLQKIYGDSWGIGTRKKIGNQNLLLVGIIKNYSANWSMNIDVKNTYYGFPNIIKLKSSENIPKKHSYMIKDFKSLEKIDNELANKYGLNYIVNDQFYYKGLKSYKVMNLVKYFFLTALLIISSVSLCQIILIYYKKQEVLYELLKIEGMTKRKIEIIKIIQIYLIISISSILSIPIIYIIYQFLSYYLYEYNLLIPWSELVVGLVLSTVFFFIILICTISLLSHQKRRKLKSQTIMYGLNSIVLIASIILLFTSIFIYKEEIMPPPNTNTLSISANRVTQTINIEGYDVALPPRKYISEGEVEKIEKYKGVSSVQVSALTDDLKLYVSYVSSDDLEDASELEEFSLKPVYLQSDITDNLQIKKPLSENHAILIVSSKQDVQKNQSKIGTNLIVVRSDSQGNLKSWTYKIDNIKIVESENANVKVLINAKKAIQTKLFSGYNDVEVSLNSDVSHKNRNNLIKKLSTLSALYNNEVIDENNINNPLSKLFKVYYIITFVVSIIFVCITIYFMLDRNLEKNSRKWGIYLSQGMTKGEIWILLVRSIPLLWLQSTLISSVILLIIYINYDYIVYPITIYTEIFIIISLLILIFFSIVSIIFYVKLYKLSIAQLLNRGGFT</sequence>
<dbReference type="InterPro" id="IPR050250">
    <property type="entry name" value="Macrolide_Exporter_MacB"/>
</dbReference>
<evidence type="ECO:0000313" key="2">
    <source>
        <dbReference type="EMBL" id="PWI23231.1"/>
    </source>
</evidence>
<feature type="transmembrane region" description="Helical" evidence="1">
    <location>
        <begin position="281"/>
        <end position="307"/>
    </location>
</feature>
<keyword evidence="1" id="KW-1133">Transmembrane helix</keyword>
<evidence type="ECO:0008006" key="4">
    <source>
        <dbReference type="Google" id="ProtNLM"/>
    </source>
</evidence>
<organism evidence="2 3">
    <name type="scientific">Kurthia sibirica</name>
    <dbReference type="NCBI Taxonomy" id="202750"/>
    <lineage>
        <taxon>Bacteria</taxon>
        <taxon>Bacillati</taxon>
        <taxon>Bacillota</taxon>
        <taxon>Bacilli</taxon>
        <taxon>Bacillales</taxon>
        <taxon>Caryophanaceae</taxon>
        <taxon>Kurthia</taxon>
    </lineage>
</organism>
<feature type="transmembrane region" description="Helical" evidence="1">
    <location>
        <begin position="15"/>
        <end position="37"/>
    </location>
</feature>
<protein>
    <recommendedName>
        <fullName evidence="4">ABC transporter permease</fullName>
    </recommendedName>
</protein>
<dbReference type="GO" id="GO:0005886">
    <property type="term" value="C:plasma membrane"/>
    <property type="evidence" value="ECO:0007669"/>
    <property type="project" value="UniProtKB-SubCell"/>
</dbReference>
<dbReference type="EMBL" id="QFVR01000038">
    <property type="protein sequence ID" value="PWI23231.1"/>
    <property type="molecule type" value="Genomic_DNA"/>
</dbReference>
<feature type="transmembrane region" description="Helical" evidence="1">
    <location>
        <begin position="360"/>
        <end position="384"/>
    </location>
</feature>
<dbReference type="RefSeq" id="WP_109307448.1">
    <property type="nucleotide sequence ID" value="NZ_BJUF01000072.1"/>
</dbReference>
<dbReference type="AlphaFoldDB" id="A0A2U3AFK3"/>
<keyword evidence="1" id="KW-0472">Membrane</keyword>
<keyword evidence="1" id="KW-0812">Transmembrane</keyword>
<feature type="transmembrane region" description="Helical" evidence="1">
    <location>
        <begin position="616"/>
        <end position="637"/>
    </location>
</feature>
<dbReference type="Proteomes" id="UP000245938">
    <property type="component" value="Unassembled WGS sequence"/>
</dbReference>
<evidence type="ECO:0000256" key="1">
    <source>
        <dbReference type="SAM" id="Phobius"/>
    </source>
</evidence>
<reference evidence="2 3" key="1">
    <citation type="submission" date="2018-05" db="EMBL/GenBank/DDBJ databases">
        <title>Kurthia sibirica genome sequence.</title>
        <authorList>
            <person name="Maclea K.S."/>
            <person name="Goen A.E."/>
        </authorList>
    </citation>
    <scope>NUCLEOTIDE SEQUENCE [LARGE SCALE GENOMIC DNA]</scope>
    <source>
        <strain evidence="2 3">ATCC 49154</strain>
    </source>
</reference>
<feature type="transmembrane region" description="Helical" evidence="1">
    <location>
        <begin position="238"/>
        <end position="260"/>
    </location>
</feature>
<dbReference type="PANTHER" id="PTHR30572:SF4">
    <property type="entry name" value="ABC TRANSPORTER PERMEASE YTRF"/>
    <property type="match status" value="1"/>
</dbReference>
<gene>
    <name evidence="2" type="ORF">DEX24_16325</name>
</gene>
<name>A0A2U3AFK3_9BACL</name>
<dbReference type="GO" id="GO:0022857">
    <property type="term" value="F:transmembrane transporter activity"/>
    <property type="evidence" value="ECO:0007669"/>
    <property type="project" value="TreeGrafter"/>
</dbReference>
<dbReference type="PANTHER" id="PTHR30572">
    <property type="entry name" value="MEMBRANE COMPONENT OF TRANSPORTER-RELATED"/>
    <property type="match status" value="1"/>
</dbReference>
<dbReference type="OrthoDB" id="2797562at2"/>
<proteinExistence type="predicted"/>